<feature type="domain" description="VWFA" evidence="2">
    <location>
        <begin position="930"/>
        <end position="1091"/>
    </location>
</feature>
<dbReference type="Proteomes" id="UP000542342">
    <property type="component" value="Unassembled WGS sequence"/>
</dbReference>
<dbReference type="InterPro" id="IPR036465">
    <property type="entry name" value="vWFA_dom_sf"/>
</dbReference>
<dbReference type="PANTHER" id="PTHR37947:SF1">
    <property type="entry name" value="BLL2462 PROTEIN"/>
    <property type="match status" value="1"/>
</dbReference>
<feature type="transmembrane region" description="Helical" evidence="1">
    <location>
        <begin position="897"/>
        <end position="916"/>
    </location>
</feature>
<reference evidence="3 4" key="1">
    <citation type="submission" date="2020-07" db="EMBL/GenBank/DDBJ databases">
        <title>Thermogemmata thermophila gen. nov., sp. nov., a novel moderate thermophilic planctomycete from a Kamchatka hot spring.</title>
        <authorList>
            <person name="Elcheninov A.G."/>
            <person name="Podosokorskaya O.A."/>
            <person name="Kovaleva O.L."/>
            <person name="Novikov A."/>
            <person name="Bonch-Osmolovskaya E.A."/>
            <person name="Toshchakov S.V."/>
            <person name="Kublanov I.V."/>
        </authorList>
    </citation>
    <scope>NUCLEOTIDE SEQUENCE [LARGE SCALE GENOMIC DNA]</scope>
    <source>
        <strain evidence="3 4">2918</strain>
    </source>
</reference>
<feature type="transmembrane region" description="Helical" evidence="1">
    <location>
        <begin position="1632"/>
        <end position="1654"/>
    </location>
</feature>
<dbReference type="NCBIfam" id="TIGR02226">
    <property type="entry name" value="two_anch"/>
    <property type="match status" value="1"/>
</dbReference>
<dbReference type="InterPro" id="IPR024163">
    <property type="entry name" value="Aerotolerance_reg_N"/>
</dbReference>
<keyword evidence="1" id="KW-0472">Membrane</keyword>
<dbReference type="Pfam" id="PF13519">
    <property type="entry name" value="VWA_2"/>
    <property type="match status" value="1"/>
</dbReference>
<dbReference type="InterPro" id="IPR013783">
    <property type="entry name" value="Ig-like_fold"/>
</dbReference>
<dbReference type="SMART" id="SM00327">
    <property type="entry name" value="VWA"/>
    <property type="match status" value="2"/>
</dbReference>
<evidence type="ECO:0000313" key="4">
    <source>
        <dbReference type="Proteomes" id="UP000542342"/>
    </source>
</evidence>
<dbReference type="Gene3D" id="3.40.50.410">
    <property type="entry name" value="von Willebrand factor, type A domain"/>
    <property type="match status" value="2"/>
</dbReference>
<dbReference type="EMBL" id="JACEFB010000013">
    <property type="protein sequence ID" value="MBA2227328.1"/>
    <property type="molecule type" value="Genomic_DNA"/>
</dbReference>
<dbReference type="InterPro" id="IPR011933">
    <property type="entry name" value="Double_TM_dom"/>
</dbReference>
<comment type="caution">
    <text evidence="3">The sequence shown here is derived from an EMBL/GenBank/DDBJ whole genome shotgun (WGS) entry which is preliminary data.</text>
</comment>
<dbReference type="Gene3D" id="3.40.50.880">
    <property type="match status" value="2"/>
</dbReference>
<dbReference type="PROSITE" id="PS50234">
    <property type="entry name" value="VWFA"/>
    <property type="match status" value="1"/>
</dbReference>
<accession>A0A7V9ACM2</accession>
<feature type="transmembrane region" description="Helical" evidence="1">
    <location>
        <begin position="791"/>
        <end position="815"/>
    </location>
</feature>
<feature type="transmembrane region" description="Helical" evidence="1">
    <location>
        <begin position="6"/>
        <end position="27"/>
    </location>
</feature>
<dbReference type="InterPro" id="IPR029062">
    <property type="entry name" value="Class_I_gatase-like"/>
</dbReference>
<keyword evidence="4" id="KW-1185">Reference proteome</keyword>
<dbReference type="InterPro" id="IPR002035">
    <property type="entry name" value="VWF_A"/>
</dbReference>
<name>A0A7V9ACM2_9BACT</name>
<dbReference type="PANTHER" id="PTHR37947">
    <property type="entry name" value="BLL2462 PROTEIN"/>
    <property type="match status" value="1"/>
</dbReference>
<dbReference type="RefSeq" id="WP_194539194.1">
    <property type="nucleotide sequence ID" value="NZ_JACEFB010000013.1"/>
</dbReference>
<gene>
    <name evidence="3" type="ORF">H0921_14300</name>
</gene>
<feature type="transmembrane region" description="Helical" evidence="1">
    <location>
        <begin position="56"/>
        <end position="76"/>
    </location>
</feature>
<organism evidence="3 4">
    <name type="scientific">Thermogemmata fonticola</name>
    <dbReference type="NCBI Taxonomy" id="2755323"/>
    <lineage>
        <taxon>Bacteria</taxon>
        <taxon>Pseudomonadati</taxon>
        <taxon>Planctomycetota</taxon>
        <taxon>Planctomycetia</taxon>
        <taxon>Gemmatales</taxon>
        <taxon>Gemmataceae</taxon>
        <taxon>Thermogemmata</taxon>
    </lineage>
</organism>
<feature type="transmembrane region" description="Helical" evidence="1">
    <location>
        <begin position="750"/>
        <end position="770"/>
    </location>
</feature>
<proteinExistence type="predicted"/>
<dbReference type="SUPFAM" id="SSF52317">
    <property type="entry name" value="Class I glutamine amidotransferase-like"/>
    <property type="match status" value="2"/>
</dbReference>
<dbReference type="Pfam" id="PF00092">
    <property type="entry name" value="VWA"/>
    <property type="match status" value="1"/>
</dbReference>
<evidence type="ECO:0000259" key="2">
    <source>
        <dbReference type="PROSITE" id="PS50234"/>
    </source>
</evidence>
<evidence type="ECO:0000256" key="1">
    <source>
        <dbReference type="SAM" id="Phobius"/>
    </source>
</evidence>
<keyword evidence="1" id="KW-0812">Transmembrane</keyword>
<dbReference type="Pfam" id="PF07584">
    <property type="entry name" value="BatA"/>
    <property type="match status" value="1"/>
</dbReference>
<dbReference type="CDD" id="cd00198">
    <property type="entry name" value="vWFA"/>
    <property type="match status" value="2"/>
</dbReference>
<feature type="transmembrane region" description="Helical" evidence="1">
    <location>
        <begin position="867"/>
        <end position="885"/>
    </location>
</feature>
<evidence type="ECO:0000313" key="3">
    <source>
        <dbReference type="EMBL" id="MBA2227328.1"/>
    </source>
</evidence>
<keyword evidence="1" id="KW-1133">Transmembrane helix</keyword>
<protein>
    <submittedName>
        <fullName evidence="3">VWA domain-containing protein</fullName>
    </submittedName>
</protein>
<dbReference type="Gene3D" id="2.60.40.10">
    <property type="entry name" value="Immunoglobulins"/>
    <property type="match status" value="1"/>
</dbReference>
<sequence length="1661" mass="183987">MTMFTPGLAVAGVLAAVGVPLLIHLLFRRRYRIVPWAAIRFLLVAERRHHRRLEQWLLLLLRILVLALPLGAMVAATDWAEPLWQHLWPNAGQTLIRAPRTHHVIILDRSLSLTAQPEGAASSRWEAVKRQAAKLLEQAGAGDSFTVVAVGEGAETIVPGPAQEIERVIREIDALPPSHGNTPLTAALPLIHEALDRSPASYPRKQVTFITDLQQSAWQGILRSGTDQHPVAESWQRLADRAEIVLLDVAQHDTDNLCVADLSISEPAPLVQGAVSATAVVANYGQREYRNLVVQLLVGRPGSDYERPAAREQVLIAHLPPGGRVTVTFGQQNPLRFTETGQHLVLVQVSSGDALAADDRRGVVVSVRAAIPVLLVEGRPEASLQRRTAGDLQRALLPDSAAAEWTPARPRMVTVTEFLDPALGALDEYEAVYLCDLPLPSPEWVPRLEAFARKGGSILLGLGPQAGQHLQDYNRVLHKAGRGLLPFPLEEVVGLNSTEGASYRLAAEEDAFRQPLLALFRDERVRGGLINVPFRRYVRVRPTPESGVKRWLDFVPARGTSTVGATDPALLEWRWHKGRVFLFTSSFNEDWNDWPPLPTYLPFHQELLRYAAVPADRHTLEVGDTLEEFYPLPHAGLAVQYQPPEGESGRSVLLVAEEQAAVVRIPGVSRSGLHQVVRESGERRIFWVNTPPAVPGQPTESNLKRLNPAELAMLQPVQVVGDASEIVPSSDSGAEITILPHPQGPRVARGLILAGLLVLLAEMVLAWRWGPAAGASPRGALTSAPRLHRGVTAILGGAIVPLTLAIVGLVAVLWISDMRGTLAEGMPPAWREFAHRILAVPDAPQGETSTLRLERAPVFTPHPSQEGWGLLALVFFLILGTVWIYRRERLAASWGALWLPALLRAVCWAWLVLLILPQWRTVYDREGWPDLVILLDVSRSMNHSDNYRDAAVRARVDALLRELGSSSAARWQLVQHLLADSRQDGLARLLRRYKVKLHIYCVDETLRPVATVEEEGGLDPARQAVEQLRAEGNASRLGDGVHAVLKAFRGSPLAGIIVFTDGVVTEGEEWSAVAAEAARAGVPLYLVGIGDVWEAPDLILSDLQVEETVMVGDRLVFDVRLSYRGTESAGTVPVVLYEKDKASGQLIERSRVAAAPPLGGAPVPVTISYTPTEPGEKVFIVQVPPVPGETLTSNNRLERTVWVTEARRVRVLMIEGRPRYDFRFIKVLLERESEHSLGGRHISVDTILLNASPGWAETDRSAFRSDFPTREQLFGYDVILLGDIDPRRLPHVSRTLQDLSEFVTVKGGGLLFLCGAHFTPAAWADTPLAAILPVTVRAPSSGESNPTPEAIQGYRPRLTELGQQHPIFRFHPDLGESLRVWEQLPPLYWYARGYQRKPQTSVLATLPPSHPNESEPHPLVLQMFAGSGMVLFFGFDDTWRWRWRQQEEYFDRFWLQAIRFLARFRVRRPELKVTPKAEFRRDETMKVVVRFPVDAPPPAAQQAVRVTVQRRPLNSPHGSSTPETGETATLTLARVPGPIPQYETVLTRVSEGDYQFTLIHPEAPPGQQPPTASARVLPPWAELDRIDLNRKEMVEAAARSGGQFFSLAEVDRLWTDLPPPPRVPLSQAEPLWPLWNLPWVYLILIGIVGSEWLLRKRARLL</sequence>
<dbReference type="SUPFAM" id="SSF53300">
    <property type="entry name" value="vWA-like"/>
    <property type="match status" value="2"/>
</dbReference>